<evidence type="ECO:0000259" key="1">
    <source>
        <dbReference type="Pfam" id="PF02557"/>
    </source>
</evidence>
<proteinExistence type="predicted"/>
<dbReference type="RefSeq" id="WP_109351327.1">
    <property type="nucleotide sequence ID" value="NZ_QFRI01000001.1"/>
</dbReference>
<dbReference type="AlphaFoldDB" id="A0A2U2X6B2"/>
<protein>
    <submittedName>
        <fullName evidence="2">D-alanyl-D-alanine carboxypeptidase</fullName>
    </submittedName>
</protein>
<gene>
    <name evidence="2" type="ORF">DIS18_01760</name>
</gene>
<keyword evidence="2" id="KW-0645">Protease</keyword>
<keyword evidence="3" id="KW-1185">Reference proteome</keyword>
<dbReference type="CDD" id="cd14847">
    <property type="entry name" value="DD-carboxypeptidase_like"/>
    <property type="match status" value="1"/>
</dbReference>
<evidence type="ECO:0000313" key="3">
    <source>
        <dbReference type="Proteomes" id="UP000245375"/>
    </source>
</evidence>
<dbReference type="Proteomes" id="UP000245375">
    <property type="component" value="Unassembled WGS sequence"/>
</dbReference>
<sequence>MKIKGFLFIIFITCYSNGQSKPELTKDFILGKFDYQMHQLFVEVNSIHASKSLFLNKEVYLAFVNMYNQAAADGISLKIISGTRSFDEQKYIWERKWKKYEHLTPIKRAKKILEYSSMPSSSRHHWGTDLDLNSLRNSYFESGQGKKEYDWLSENANKFGFYQVYTNKKNGRTGYHLERWHWSYLPLASKYLNFYNKNISYSDIKGFSGFELAEELKIITNFVNGISNQSKEAIQN</sequence>
<comment type="caution">
    <text evidence="2">The sequence shown here is derived from an EMBL/GenBank/DDBJ whole genome shotgun (WGS) entry which is preliminary data.</text>
</comment>
<accession>A0A2U2X6B2</accession>
<dbReference type="Gene3D" id="3.30.1380.10">
    <property type="match status" value="1"/>
</dbReference>
<dbReference type="PANTHER" id="PTHR34385:SF1">
    <property type="entry name" value="PEPTIDOGLYCAN L-ALANYL-D-GLUTAMATE ENDOPEPTIDASE CWLK"/>
    <property type="match status" value="1"/>
</dbReference>
<dbReference type="GO" id="GO:0006508">
    <property type="term" value="P:proteolysis"/>
    <property type="evidence" value="ECO:0007669"/>
    <property type="project" value="InterPro"/>
</dbReference>
<dbReference type="EMBL" id="QFRI01000001">
    <property type="protein sequence ID" value="PWH83303.1"/>
    <property type="molecule type" value="Genomic_DNA"/>
</dbReference>
<name>A0A2U2X6B2_9FLAO</name>
<feature type="domain" description="D-alanyl-D-alanine carboxypeptidase-like core" evidence="1">
    <location>
        <begin position="54"/>
        <end position="186"/>
    </location>
</feature>
<organism evidence="2 3">
    <name type="scientific">Algibacter marinivivus</name>
    <dbReference type="NCBI Taxonomy" id="2100723"/>
    <lineage>
        <taxon>Bacteria</taxon>
        <taxon>Pseudomonadati</taxon>
        <taxon>Bacteroidota</taxon>
        <taxon>Flavobacteriia</taxon>
        <taxon>Flavobacteriales</taxon>
        <taxon>Flavobacteriaceae</taxon>
        <taxon>Algibacter</taxon>
    </lineage>
</organism>
<dbReference type="InterPro" id="IPR052179">
    <property type="entry name" value="DD-CPase-like"/>
</dbReference>
<dbReference type="SUPFAM" id="SSF55166">
    <property type="entry name" value="Hedgehog/DD-peptidase"/>
    <property type="match status" value="1"/>
</dbReference>
<dbReference type="Pfam" id="PF02557">
    <property type="entry name" value="VanY"/>
    <property type="match status" value="1"/>
</dbReference>
<dbReference type="GO" id="GO:0004180">
    <property type="term" value="F:carboxypeptidase activity"/>
    <property type="evidence" value="ECO:0007669"/>
    <property type="project" value="UniProtKB-KW"/>
</dbReference>
<evidence type="ECO:0000313" key="2">
    <source>
        <dbReference type="EMBL" id="PWH83303.1"/>
    </source>
</evidence>
<dbReference type="InterPro" id="IPR009045">
    <property type="entry name" value="Zn_M74/Hedgehog-like"/>
</dbReference>
<keyword evidence="2" id="KW-0378">Hydrolase</keyword>
<reference evidence="2 3" key="2">
    <citation type="submission" date="2018-05" db="EMBL/GenBank/DDBJ databases">
        <title>Algibacter marinivivus sp. nov., isolated from sample around a algae.</title>
        <authorList>
            <person name="Zhong X."/>
        </authorList>
    </citation>
    <scope>NUCLEOTIDE SEQUENCE [LARGE SCALE GENOMIC DNA]</scope>
    <source>
        <strain evidence="2 3">ZY111</strain>
    </source>
</reference>
<dbReference type="PANTHER" id="PTHR34385">
    <property type="entry name" value="D-ALANYL-D-ALANINE CARBOXYPEPTIDASE"/>
    <property type="match status" value="1"/>
</dbReference>
<keyword evidence="2" id="KW-0121">Carboxypeptidase</keyword>
<reference evidence="3" key="1">
    <citation type="submission" date="2018-05" db="EMBL/GenBank/DDBJ databases">
        <title>Algibacter marinivivus sp. nov., isolated from sample around a algae.</title>
        <authorList>
            <person name="Lu D."/>
        </authorList>
    </citation>
    <scope>NUCLEOTIDE SEQUENCE [LARGE SCALE GENOMIC DNA]</scope>
    <source>
        <strain evidence="3">ZY111</strain>
    </source>
</reference>
<dbReference type="OrthoDB" id="9792074at2"/>
<dbReference type="InterPro" id="IPR003709">
    <property type="entry name" value="VanY-like_core_dom"/>
</dbReference>